<dbReference type="GO" id="GO:0030976">
    <property type="term" value="F:thiamine pyrophosphate binding"/>
    <property type="evidence" value="ECO:0007669"/>
    <property type="project" value="TreeGrafter"/>
</dbReference>
<dbReference type="EMBL" id="UFSW01000001">
    <property type="protein sequence ID" value="SUU97032.1"/>
    <property type="molecule type" value="Genomic_DNA"/>
</dbReference>
<dbReference type="GO" id="GO:0030975">
    <property type="term" value="F:thiamine binding"/>
    <property type="evidence" value="ECO:0007669"/>
    <property type="project" value="TreeGrafter"/>
</dbReference>
<dbReference type="PANTHER" id="PTHR30006:SF2">
    <property type="entry name" value="ABC TRANSPORTER SUBSTRATE-BINDING PROTEIN"/>
    <property type="match status" value="1"/>
</dbReference>
<dbReference type="SUPFAM" id="SSF53850">
    <property type="entry name" value="Periplasmic binding protein-like II"/>
    <property type="match status" value="1"/>
</dbReference>
<evidence type="ECO:0000256" key="1">
    <source>
        <dbReference type="ARBA" id="ARBA00022729"/>
    </source>
</evidence>
<dbReference type="Gene3D" id="3.40.190.10">
    <property type="entry name" value="Periplasmic binding protein-like II"/>
    <property type="match status" value="2"/>
</dbReference>
<name>A0A380X1G7_AVIPA</name>
<proteinExistence type="predicted"/>
<keyword evidence="1 2" id="KW-0732">Signal</keyword>
<dbReference type="CDD" id="cd13544">
    <property type="entry name" value="PBP2_Fbp_like_1"/>
    <property type="match status" value="1"/>
</dbReference>
<sequence length="349" mass="39161">MNLLNNKLNKILTALCFGIPLLSPSLAKAEGKLTVYCSVQHTTCEKITQAFSKKYNIRTQFVRNSTGATLSRLKAEKSNPQADVWYGGTIDLHYQAGDLGLLTPYRSPMQAETMPNFKTLLKKKGDLTSIIYMLVLGIGVNTKKFDELNIKEYPKCWKDLLDPRLKDQIQIPDPQLSGTTYTLISTLITLWGEDKAFEFLKQLDHNVSQYLKSNQVTSNLARGESAVTVGFIHSYATEKENGAPVEAILPCEGDSYSLGGMSIIRGARNLDNAKLFVDWALSKDAQEIPWKEAKVYQIPTNTYAEASPNSIDPKTLKLMDIDFERFGNANEGKRLIHKWVEEIKLKNSN</sequence>
<accession>A0A380X1G7</accession>
<evidence type="ECO:0000313" key="3">
    <source>
        <dbReference type="EMBL" id="SUU97032.1"/>
    </source>
</evidence>
<dbReference type="InterPro" id="IPR026045">
    <property type="entry name" value="Ferric-bd"/>
</dbReference>
<dbReference type="GO" id="GO:0030288">
    <property type="term" value="C:outer membrane-bounded periplasmic space"/>
    <property type="evidence" value="ECO:0007669"/>
    <property type="project" value="TreeGrafter"/>
</dbReference>
<gene>
    <name evidence="3" type="ORF">NCTC10926_00396</name>
</gene>
<dbReference type="PIRSF" id="PIRSF002825">
    <property type="entry name" value="CfbpA"/>
    <property type="match status" value="1"/>
</dbReference>
<evidence type="ECO:0000256" key="2">
    <source>
        <dbReference type="SAM" id="SignalP"/>
    </source>
</evidence>
<dbReference type="Pfam" id="PF13343">
    <property type="entry name" value="SBP_bac_6"/>
    <property type="match status" value="1"/>
</dbReference>
<dbReference type="AlphaFoldDB" id="A0A380X1G7"/>
<organism evidence="3 4">
    <name type="scientific">Avibacterium paragallinarum</name>
    <name type="common">Haemophilus gallinarum</name>
    <dbReference type="NCBI Taxonomy" id="728"/>
    <lineage>
        <taxon>Bacteria</taxon>
        <taxon>Pseudomonadati</taxon>
        <taxon>Pseudomonadota</taxon>
        <taxon>Gammaproteobacteria</taxon>
        <taxon>Pasteurellales</taxon>
        <taxon>Pasteurellaceae</taxon>
        <taxon>Avibacterium</taxon>
    </lineage>
</organism>
<reference evidence="3 4" key="1">
    <citation type="submission" date="2018-06" db="EMBL/GenBank/DDBJ databases">
        <authorList>
            <consortium name="Pathogen Informatics"/>
            <person name="Doyle S."/>
        </authorList>
    </citation>
    <scope>NUCLEOTIDE SEQUENCE [LARGE SCALE GENOMIC DNA]</scope>
    <source>
        <strain evidence="3 4">NCTC10926</strain>
    </source>
</reference>
<evidence type="ECO:0000313" key="4">
    <source>
        <dbReference type="Proteomes" id="UP000254620"/>
    </source>
</evidence>
<dbReference type="PANTHER" id="PTHR30006">
    <property type="entry name" value="THIAMINE-BINDING PERIPLASMIC PROTEIN-RELATED"/>
    <property type="match status" value="1"/>
</dbReference>
<dbReference type="Proteomes" id="UP000254620">
    <property type="component" value="Unassembled WGS sequence"/>
</dbReference>
<protein>
    <submittedName>
        <fullName evidence="3">2-aminoethylphosphonate ABC transporter substrate-binding protein</fullName>
    </submittedName>
</protein>
<feature type="chain" id="PRO_5016772946" evidence="2">
    <location>
        <begin position="30"/>
        <end position="349"/>
    </location>
</feature>
<feature type="signal peptide" evidence="2">
    <location>
        <begin position="1"/>
        <end position="29"/>
    </location>
</feature>
<dbReference type="GO" id="GO:0015888">
    <property type="term" value="P:thiamine transport"/>
    <property type="evidence" value="ECO:0007669"/>
    <property type="project" value="TreeGrafter"/>
</dbReference>
<dbReference type="RefSeq" id="WP_115615432.1">
    <property type="nucleotide sequence ID" value="NZ_RQXQ01000016.1"/>
</dbReference>